<feature type="active site" description="Proton acceptor" evidence="4">
    <location>
        <position position="380"/>
    </location>
</feature>
<keyword evidence="9" id="KW-1185">Reference proteome</keyword>
<dbReference type="InterPro" id="IPR020613">
    <property type="entry name" value="Thiolase_CS"/>
</dbReference>
<dbReference type="GO" id="GO:0003988">
    <property type="term" value="F:acetyl-CoA C-acyltransferase activity"/>
    <property type="evidence" value="ECO:0007669"/>
    <property type="project" value="UniProtKB-EC"/>
</dbReference>
<dbReference type="InterPro" id="IPR002155">
    <property type="entry name" value="Thiolase"/>
</dbReference>
<dbReference type="PANTHER" id="PTHR43365:SF1">
    <property type="entry name" value="ACETYL-COA C-ACYLTRANSFERASE"/>
    <property type="match status" value="1"/>
</dbReference>
<evidence type="ECO:0000256" key="4">
    <source>
        <dbReference type="PIRSR" id="PIRSR000429-1"/>
    </source>
</evidence>
<gene>
    <name evidence="8" type="primary">fadA_2</name>
    <name evidence="8" type="ORF">RS86_02809</name>
</gene>
<comment type="similarity">
    <text evidence="1 5">Belongs to the thiolase-like superfamily. Thiolase family.</text>
</comment>
<evidence type="ECO:0000256" key="2">
    <source>
        <dbReference type="ARBA" id="ARBA00022679"/>
    </source>
</evidence>
<dbReference type="Gene3D" id="3.40.47.10">
    <property type="match status" value="2"/>
</dbReference>
<evidence type="ECO:0000256" key="1">
    <source>
        <dbReference type="ARBA" id="ARBA00010982"/>
    </source>
</evidence>
<evidence type="ECO:0000259" key="6">
    <source>
        <dbReference type="Pfam" id="PF00108"/>
    </source>
</evidence>
<dbReference type="CDD" id="cd00751">
    <property type="entry name" value="thiolase"/>
    <property type="match status" value="1"/>
</dbReference>
<dbReference type="SUPFAM" id="SSF53901">
    <property type="entry name" value="Thiolase-like"/>
    <property type="match status" value="2"/>
</dbReference>
<organism evidence="8 9">
    <name type="scientific">Microbacterium azadirachtae</name>
    <dbReference type="NCBI Taxonomy" id="582680"/>
    <lineage>
        <taxon>Bacteria</taxon>
        <taxon>Bacillati</taxon>
        <taxon>Actinomycetota</taxon>
        <taxon>Actinomycetes</taxon>
        <taxon>Micrococcales</taxon>
        <taxon>Microbacteriaceae</taxon>
        <taxon>Microbacterium</taxon>
    </lineage>
</organism>
<feature type="domain" description="Thiolase C-terminal" evidence="7">
    <location>
        <begin position="272"/>
        <end position="391"/>
    </location>
</feature>
<protein>
    <submittedName>
        <fullName evidence="8">3-ketoacyl-CoA thiolase</fullName>
        <ecNumber evidence="8">2.3.1.16</ecNumber>
    </submittedName>
</protein>
<evidence type="ECO:0000256" key="5">
    <source>
        <dbReference type="RuleBase" id="RU003557"/>
    </source>
</evidence>
<reference evidence="8 9" key="1">
    <citation type="submission" date="2015-02" db="EMBL/GenBank/DDBJ databases">
        <title>Draft genome sequences of ten Microbacterium spp. with emphasis on heavy metal contaminated environments.</title>
        <authorList>
            <person name="Corretto E."/>
        </authorList>
    </citation>
    <scope>NUCLEOTIDE SEQUENCE [LARGE SCALE GENOMIC DNA]</scope>
    <source>
        <strain evidence="8 9">ARN176</strain>
    </source>
</reference>
<dbReference type="PANTHER" id="PTHR43365">
    <property type="entry name" value="BLR7806 PROTEIN"/>
    <property type="match status" value="1"/>
</dbReference>
<sequence>MSNSGFSGRDAVIVAARRTAVGIGKPERGVFSGVHPVDLSTHPIRAVLADTGVDPALVDDVLWGCVSQVGEQSFNVGRNAALAAGLPEHVPGMTIDRQCGSSQQAIQSAAAAIIAGHADIVVAGGVEVMSRVPMFSSVGSVNGIEQDPYGPLMHERFPDLGNQGVGAELIARKWGLTRTQLDEFSVRSHQKAAAATAAGLFADEIVPVTTAAGVVTTDQGIRADSTVERLATLPAPFLEGGVVTAGSASQISDGAAAVLMMMSARAAELGLAPIARVHSVAVVGSDPILMLTGPIPATAKVLARAGLGLADIGAFEVNEAFAPVVLAWLAETGADPDLVNPRGGAIALGHPLGGSGARLTTTLLHHMRQNGIRYGLQTMCEGGGMANATVYELL</sequence>
<dbReference type="InterPro" id="IPR016039">
    <property type="entry name" value="Thiolase-like"/>
</dbReference>
<dbReference type="Pfam" id="PF00108">
    <property type="entry name" value="Thiolase_N"/>
    <property type="match status" value="1"/>
</dbReference>
<dbReference type="STRING" id="582680.RS86_02809"/>
<dbReference type="EMBL" id="JYIX01000037">
    <property type="protein sequence ID" value="KJL32337.1"/>
    <property type="molecule type" value="Genomic_DNA"/>
</dbReference>
<dbReference type="RefSeq" id="WP_045272840.1">
    <property type="nucleotide sequence ID" value="NZ_JYIX01000037.1"/>
</dbReference>
<comment type="caution">
    <text evidence="8">The sequence shown here is derived from an EMBL/GenBank/DDBJ whole genome shotgun (WGS) entry which is preliminary data.</text>
</comment>
<feature type="domain" description="Thiolase N-terminal" evidence="6">
    <location>
        <begin position="12"/>
        <end position="262"/>
    </location>
</feature>
<dbReference type="AlphaFoldDB" id="A0A0F0LGI4"/>
<dbReference type="EC" id="2.3.1.16" evidence="8"/>
<keyword evidence="2 5" id="KW-0808">Transferase</keyword>
<proteinExistence type="inferred from homology"/>
<keyword evidence="3 5" id="KW-0012">Acyltransferase</keyword>
<dbReference type="InterPro" id="IPR020616">
    <property type="entry name" value="Thiolase_N"/>
</dbReference>
<accession>A0A0F0LGI4</accession>
<dbReference type="PROSITE" id="PS00737">
    <property type="entry name" value="THIOLASE_2"/>
    <property type="match status" value="1"/>
</dbReference>
<dbReference type="FunFam" id="3.40.47.10:FF:000010">
    <property type="entry name" value="Acetyl-CoA acetyltransferase (Thiolase)"/>
    <property type="match status" value="1"/>
</dbReference>
<dbReference type="NCBIfam" id="TIGR01930">
    <property type="entry name" value="AcCoA-C-Actrans"/>
    <property type="match status" value="1"/>
</dbReference>
<dbReference type="InterPro" id="IPR020617">
    <property type="entry name" value="Thiolase_C"/>
</dbReference>
<feature type="active site" description="Acyl-thioester intermediate" evidence="4">
    <location>
        <position position="99"/>
    </location>
</feature>
<evidence type="ECO:0000256" key="3">
    <source>
        <dbReference type="ARBA" id="ARBA00023315"/>
    </source>
</evidence>
<dbReference type="Pfam" id="PF02803">
    <property type="entry name" value="Thiolase_C"/>
    <property type="match status" value="1"/>
</dbReference>
<dbReference type="Proteomes" id="UP000033740">
    <property type="component" value="Unassembled WGS sequence"/>
</dbReference>
<evidence type="ECO:0000259" key="7">
    <source>
        <dbReference type="Pfam" id="PF02803"/>
    </source>
</evidence>
<name>A0A0F0LGI4_9MICO</name>
<feature type="active site" description="Proton acceptor" evidence="4">
    <location>
        <position position="350"/>
    </location>
</feature>
<dbReference type="PIRSF" id="PIRSF000429">
    <property type="entry name" value="Ac-CoA_Ac_transf"/>
    <property type="match status" value="1"/>
</dbReference>
<evidence type="ECO:0000313" key="8">
    <source>
        <dbReference type="EMBL" id="KJL32337.1"/>
    </source>
</evidence>
<dbReference type="PATRIC" id="fig|582680.6.peg.2884"/>
<evidence type="ECO:0000313" key="9">
    <source>
        <dbReference type="Proteomes" id="UP000033740"/>
    </source>
</evidence>